<evidence type="ECO:0000256" key="4">
    <source>
        <dbReference type="ARBA" id="ARBA00022691"/>
    </source>
</evidence>
<proteinExistence type="inferred from homology"/>
<keyword evidence="3 5" id="KW-0808">Transferase</keyword>
<dbReference type="GO" id="GO:0032259">
    <property type="term" value="P:methylation"/>
    <property type="evidence" value="ECO:0007669"/>
    <property type="project" value="UniProtKB-KW"/>
</dbReference>
<comment type="catalytic activity">
    <reaction evidence="5">
        <text>Co-precorrin-5B + S-adenosyl-L-methionine = Co-precorrin-6A + S-adenosyl-L-homocysteine</text>
        <dbReference type="Rhea" id="RHEA:26285"/>
        <dbReference type="ChEBI" id="CHEBI:57856"/>
        <dbReference type="ChEBI" id="CHEBI:59789"/>
        <dbReference type="ChEBI" id="CHEBI:60063"/>
        <dbReference type="ChEBI" id="CHEBI:60064"/>
        <dbReference type="EC" id="2.1.1.195"/>
    </reaction>
</comment>
<dbReference type="PANTHER" id="PTHR35863:SF1">
    <property type="entry name" value="COBALT-PRECORRIN-5B C(1)-METHYLTRANSFERASE"/>
    <property type="match status" value="1"/>
</dbReference>
<organism evidence="6 7">
    <name type="scientific">Methanobacterium bryantii</name>
    <dbReference type="NCBI Taxonomy" id="2161"/>
    <lineage>
        <taxon>Archaea</taxon>
        <taxon>Methanobacteriati</taxon>
        <taxon>Methanobacteriota</taxon>
        <taxon>Methanomada group</taxon>
        <taxon>Methanobacteria</taxon>
        <taxon>Methanobacteriales</taxon>
        <taxon>Methanobacteriaceae</taxon>
        <taxon>Methanobacterium</taxon>
    </lineage>
</organism>
<dbReference type="UniPathway" id="UPA00148">
    <property type="reaction ID" value="UER00227"/>
</dbReference>
<keyword evidence="2 5" id="KW-0489">Methyltransferase</keyword>
<dbReference type="EC" id="2.1.1.195" evidence="5"/>
<dbReference type="HAMAP" id="MF_00787">
    <property type="entry name" value="CbiD"/>
    <property type="match status" value="1"/>
</dbReference>
<dbReference type="Proteomes" id="UP000217784">
    <property type="component" value="Unassembled WGS sequence"/>
</dbReference>
<reference evidence="6 7" key="1">
    <citation type="journal article" date="2017" name="BMC Genomics">
        <title>Genomic analysis of methanogenic archaea reveals a shift towards energy conservation.</title>
        <authorList>
            <person name="Gilmore S.P."/>
            <person name="Henske J.K."/>
            <person name="Sexton J.A."/>
            <person name="Solomon K.V."/>
            <person name="Seppala S."/>
            <person name="Yoo J.I."/>
            <person name="Huyett L.M."/>
            <person name="Pressman A."/>
            <person name="Cogan J.Z."/>
            <person name="Kivenson V."/>
            <person name="Peng X."/>
            <person name="Tan Y."/>
            <person name="Valentine D.L."/>
            <person name="O'Malley M.A."/>
        </authorList>
    </citation>
    <scope>NUCLEOTIDE SEQUENCE [LARGE SCALE GENOMIC DNA]</scope>
    <source>
        <strain evidence="6 7">M.o.H.</strain>
    </source>
</reference>
<evidence type="ECO:0000313" key="6">
    <source>
        <dbReference type="EMBL" id="PAV06154.1"/>
    </source>
</evidence>
<dbReference type="NCBIfam" id="TIGR00312">
    <property type="entry name" value="cbiD"/>
    <property type="match status" value="1"/>
</dbReference>
<comment type="caution">
    <text evidence="6">The sequence shown here is derived from an EMBL/GenBank/DDBJ whole genome shotgun (WGS) entry which is preliminary data.</text>
</comment>
<comment type="pathway">
    <text evidence="5">Cofactor biosynthesis; adenosylcobalamin biosynthesis; cob(II)yrinate a,c-diamide from sirohydrochlorin (anaerobic route): step 6/10.</text>
</comment>
<name>A0A2A2HA74_METBR</name>
<dbReference type="PANTHER" id="PTHR35863">
    <property type="entry name" value="COBALT-PRECORRIN-5B C(1)-METHYLTRANSFERASE"/>
    <property type="match status" value="1"/>
</dbReference>
<dbReference type="RefSeq" id="WP_069583597.1">
    <property type="nucleotide sequence ID" value="NZ_LMVM01000001.1"/>
</dbReference>
<evidence type="ECO:0000313" key="7">
    <source>
        <dbReference type="Proteomes" id="UP000217784"/>
    </source>
</evidence>
<comment type="function">
    <text evidence="5">Catalyzes the methylation of C-1 in cobalt-precorrin-5B to form cobalt-precorrin-6A.</text>
</comment>
<dbReference type="InterPro" id="IPR002748">
    <property type="entry name" value="CbiD"/>
</dbReference>
<dbReference type="OrthoDB" id="10423at2157"/>
<accession>A0A2A2HA74</accession>
<dbReference type="Gene3D" id="3.30.2110.10">
    <property type="entry name" value="CbiD-like"/>
    <property type="match status" value="1"/>
</dbReference>
<comment type="similarity">
    <text evidence="5">Belongs to the CbiD family.</text>
</comment>
<keyword evidence="7" id="KW-1185">Reference proteome</keyword>
<dbReference type="GO" id="GO:0019251">
    <property type="term" value="P:anaerobic cobalamin biosynthetic process"/>
    <property type="evidence" value="ECO:0007669"/>
    <property type="project" value="UniProtKB-UniRule"/>
</dbReference>
<dbReference type="PIRSF" id="PIRSF026782">
    <property type="entry name" value="CbiD"/>
    <property type="match status" value="1"/>
</dbReference>
<dbReference type="Pfam" id="PF01888">
    <property type="entry name" value="CbiD"/>
    <property type="match status" value="1"/>
</dbReference>
<dbReference type="EMBL" id="LMVM01000001">
    <property type="protein sequence ID" value="PAV06154.1"/>
    <property type="molecule type" value="Genomic_DNA"/>
</dbReference>
<gene>
    <name evidence="5" type="primary">cbiD</name>
    <name evidence="6" type="ORF">ASJ80_15085</name>
</gene>
<evidence type="ECO:0000256" key="1">
    <source>
        <dbReference type="ARBA" id="ARBA00022573"/>
    </source>
</evidence>
<protein>
    <recommendedName>
        <fullName evidence="5">Cobalt-precorrin-5B C(1)-methyltransferase</fullName>
        <ecNumber evidence="5">2.1.1.195</ecNumber>
    </recommendedName>
    <alternativeName>
        <fullName evidence="5">Cobalt-precorrin-6A synthase</fullName>
    </alternativeName>
</protein>
<evidence type="ECO:0000256" key="2">
    <source>
        <dbReference type="ARBA" id="ARBA00022603"/>
    </source>
</evidence>
<evidence type="ECO:0000256" key="3">
    <source>
        <dbReference type="ARBA" id="ARBA00022679"/>
    </source>
</evidence>
<keyword evidence="4 5" id="KW-0949">S-adenosyl-L-methionine</keyword>
<dbReference type="SUPFAM" id="SSF111342">
    <property type="entry name" value="CbiD-like"/>
    <property type="match status" value="1"/>
</dbReference>
<dbReference type="InterPro" id="IPR036074">
    <property type="entry name" value="CbiD_sf"/>
</dbReference>
<keyword evidence="1 5" id="KW-0169">Cobalamin biosynthesis</keyword>
<dbReference type="AlphaFoldDB" id="A0A2A2HA74"/>
<dbReference type="GO" id="GO:0043780">
    <property type="term" value="F:cobalt-precorrin-5B C1-methyltransferase activity"/>
    <property type="evidence" value="ECO:0007669"/>
    <property type="project" value="RHEA"/>
</dbReference>
<sequence length="352" mass="38154">MKNNKNSSYGITTGSAATAAAVAALLTVNGNITPQIDIETPFGILKIDINCSRKISSNSGMACVVKMPYNDPDVTTNLKICADVKITEDSEIKIKGGEGVGKVTKPGLQIPVGEHAINPVPRQMIETNLQKMLPKGKGAEVIIFVPKGEEIAKRTMNSRLGITRGISILGTTGIARPMSSKAYKESLACQIDVAVAEGYEDLIFVPGNIGERLAVKILDAPKDKIVQMSNFVGYMLDKAEEKGISKIMLFGHAGKLIKIAAGIFNTKNSVADGRREIIAAYCGLLGADKKLIEAIFKSKTTEDMITILDKENMTFPIFELIGKSIKEKCQERYNIDFDIIIVTMNGRILNKQ</sequence>
<evidence type="ECO:0000256" key="5">
    <source>
        <dbReference type="HAMAP-Rule" id="MF_00787"/>
    </source>
</evidence>